<organism evidence="1">
    <name type="scientific">Ensete ventricosum</name>
    <name type="common">Abyssinian banana</name>
    <name type="synonym">Musa ensete</name>
    <dbReference type="NCBI Taxonomy" id="4639"/>
    <lineage>
        <taxon>Eukaryota</taxon>
        <taxon>Viridiplantae</taxon>
        <taxon>Streptophyta</taxon>
        <taxon>Embryophyta</taxon>
        <taxon>Tracheophyta</taxon>
        <taxon>Spermatophyta</taxon>
        <taxon>Magnoliopsida</taxon>
        <taxon>Liliopsida</taxon>
        <taxon>Zingiberales</taxon>
        <taxon>Musaceae</taxon>
        <taxon>Ensete</taxon>
    </lineage>
</organism>
<dbReference type="EMBL" id="KV875641">
    <property type="protein sequence ID" value="RZR72181.1"/>
    <property type="molecule type" value="Genomic_DNA"/>
</dbReference>
<evidence type="ECO:0000313" key="1">
    <source>
        <dbReference type="EMBL" id="RZR72181.1"/>
    </source>
</evidence>
<reference evidence="1" key="1">
    <citation type="journal article" date="2018" name="Data Brief">
        <title>Genome sequence data from 17 accessions of Ensete ventricosum, a staple food crop for millions in Ethiopia.</title>
        <authorList>
            <person name="Yemataw Z."/>
            <person name="Muzemil S."/>
            <person name="Ambachew D."/>
            <person name="Tripathi L."/>
            <person name="Tesfaye K."/>
            <person name="Chala A."/>
            <person name="Farbos A."/>
            <person name="O'Neill P."/>
            <person name="Moore K."/>
            <person name="Grant M."/>
            <person name="Studholme D.J."/>
        </authorList>
    </citation>
    <scope>NUCLEOTIDE SEQUENCE [LARGE SCALE GENOMIC DNA]</scope>
    <source>
        <tissue evidence="1">Leaf</tissue>
    </source>
</reference>
<gene>
    <name evidence="1" type="ORF">BHM03_00011040</name>
</gene>
<protein>
    <submittedName>
        <fullName evidence="1">Uncharacterized protein</fullName>
    </submittedName>
</protein>
<name>A0A445MD64_ENSVE</name>
<accession>A0A445MD64</accession>
<dbReference type="AlphaFoldDB" id="A0A445MD64"/>
<proteinExistence type="predicted"/>
<dbReference type="Proteomes" id="UP000290560">
    <property type="component" value="Unassembled WGS sequence"/>
</dbReference>
<sequence>MRVLESGVDQSVVPRALERIFEGSCGLLASRCRGAGGLPVERENLVAWSGKLVVGELPVAPAARYEG</sequence>